<gene>
    <name evidence="8" type="ORF">IM811_003396</name>
</gene>
<evidence type="ECO:0000313" key="9">
    <source>
        <dbReference type="Proteomes" id="UP000616885"/>
    </source>
</evidence>
<evidence type="ECO:0000259" key="7">
    <source>
        <dbReference type="Pfam" id="PF01284"/>
    </source>
</evidence>
<feature type="domain" description="MARVEL" evidence="7">
    <location>
        <begin position="13"/>
        <end position="157"/>
    </location>
</feature>
<comment type="caution">
    <text evidence="8">The sequence shown here is derived from an EMBL/GenBank/DDBJ whole genome shotgun (WGS) entry which is preliminary data.</text>
</comment>
<dbReference type="InterPro" id="IPR008253">
    <property type="entry name" value="Marvel"/>
</dbReference>
<dbReference type="PANTHER" id="PTHR39608:SF2">
    <property type="entry name" value="MARVEL DOMAIN-CONTAINING PROTEIN"/>
    <property type="match status" value="1"/>
</dbReference>
<dbReference type="PANTHER" id="PTHR39608">
    <property type="entry name" value="INTEGRAL MEMBRANE PROTEIN (AFU_ORTHOLOGUE AFUA_5G08640)"/>
    <property type="match status" value="1"/>
</dbReference>
<dbReference type="EMBL" id="JADCTT010000011">
    <property type="protein sequence ID" value="KAF9746491.1"/>
    <property type="molecule type" value="Genomic_DNA"/>
</dbReference>
<feature type="transmembrane region" description="Helical" evidence="6">
    <location>
        <begin position="12"/>
        <end position="36"/>
    </location>
</feature>
<sequence>MAERHTVSKVLFALFRLGECISAVIVLGILSRFTYLANLAGVHVDGRIIYTMVTACLGIVYTILTCIPIGPLVITFPFDTVLFIMWLVAFCLLESRTGVHACSSTWYNNYWGYYWGRWWRTGPVGVVRVNNAGCSDYRTVLAFSFIACIIHIGSTLLGGRLYRAWKNRDRHHEVADVHEEKQGHFSRLRGRKAAPSNAPAPTSV</sequence>
<dbReference type="Proteomes" id="UP000616885">
    <property type="component" value="Unassembled WGS sequence"/>
</dbReference>
<proteinExistence type="predicted"/>
<accession>A0A8H7K4E3</accession>
<evidence type="ECO:0000256" key="2">
    <source>
        <dbReference type="ARBA" id="ARBA00022692"/>
    </source>
</evidence>
<protein>
    <recommendedName>
        <fullName evidence="7">MARVEL domain-containing protein</fullName>
    </recommendedName>
</protein>
<keyword evidence="2 6" id="KW-0812">Transmembrane</keyword>
<comment type="subcellular location">
    <subcellularLocation>
        <location evidence="1">Membrane</location>
        <topology evidence="1">Multi-pass membrane protein</topology>
    </subcellularLocation>
</comment>
<dbReference type="Pfam" id="PF01284">
    <property type="entry name" value="MARVEL"/>
    <property type="match status" value="1"/>
</dbReference>
<evidence type="ECO:0000256" key="3">
    <source>
        <dbReference type="ARBA" id="ARBA00022989"/>
    </source>
</evidence>
<keyword evidence="4 6" id="KW-0472">Membrane</keyword>
<evidence type="ECO:0000256" key="1">
    <source>
        <dbReference type="ARBA" id="ARBA00004141"/>
    </source>
</evidence>
<evidence type="ECO:0000256" key="4">
    <source>
        <dbReference type="ARBA" id="ARBA00023136"/>
    </source>
</evidence>
<organism evidence="8 9">
    <name type="scientific">Bionectria ochroleuca</name>
    <name type="common">Gliocladium roseum</name>
    <dbReference type="NCBI Taxonomy" id="29856"/>
    <lineage>
        <taxon>Eukaryota</taxon>
        <taxon>Fungi</taxon>
        <taxon>Dikarya</taxon>
        <taxon>Ascomycota</taxon>
        <taxon>Pezizomycotina</taxon>
        <taxon>Sordariomycetes</taxon>
        <taxon>Hypocreomycetidae</taxon>
        <taxon>Hypocreales</taxon>
        <taxon>Bionectriaceae</taxon>
        <taxon>Clonostachys</taxon>
    </lineage>
</organism>
<dbReference type="AlphaFoldDB" id="A0A8H7K4E3"/>
<keyword evidence="3 6" id="KW-1133">Transmembrane helix</keyword>
<feature type="transmembrane region" description="Helical" evidence="6">
    <location>
        <begin position="48"/>
        <end position="74"/>
    </location>
</feature>
<evidence type="ECO:0000256" key="6">
    <source>
        <dbReference type="SAM" id="Phobius"/>
    </source>
</evidence>
<feature type="region of interest" description="Disordered" evidence="5">
    <location>
        <begin position="183"/>
        <end position="204"/>
    </location>
</feature>
<name>A0A8H7K4E3_BIOOC</name>
<evidence type="ECO:0000256" key="5">
    <source>
        <dbReference type="SAM" id="MobiDB-lite"/>
    </source>
</evidence>
<reference evidence="8" key="1">
    <citation type="submission" date="2020-10" db="EMBL/GenBank/DDBJ databases">
        <title>High-Quality Genome Resource of Clonostachys rosea strain S41 by Oxford Nanopore Long-Read Sequencing.</title>
        <authorList>
            <person name="Wang H."/>
        </authorList>
    </citation>
    <scope>NUCLEOTIDE SEQUENCE</scope>
    <source>
        <strain evidence="8">S41</strain>
    </source>
</reference>
<feature type="transmembrane region" description="Helical" evidence="6">
    <location>
        <begin position="140"/>
        <end position="162"/>
    </location>
</feature>
<evidence type="ECO:0000313" key="8">
    <source>
        <dbReference type="EMBL" id="KAF9746491.1"/>
    </source>
</evidence>
<feature type="transmembrane region" description="Helical" evidence="6">
    <location>
        <begin position="81"/>
        <end position="99"/>
    </location>
</feature>
<dbReference type="GO" id="GO:0016020">
    <property type="term" value="C:membrane"/>
    <property type="evidence" value="ECO:0007669"/>
    <property type="project" value="UniProtKB-SubCell"/>
</dbReference>